<keyword evidence="3" id="KW-1185">Reference proteome</keyword>
<reference evidence="2" key="1">
    <citation type="submission" date="2017-07" db="EMBL/GenBank/DDBJ databases">
        <title>Draft whole genome sequences of clinical Proprionibacteriaceae strains.</title>
        <authorList>
            <person name="Bernier A.-M."/>
            <person name="Bernard K."/>
            <person name="Domingo M.-C."/>
        </authorList>
    </citation>
    <scope>NUCLEOTIDE SEQUENCE [LARGE SCALE GENOMIC DNA]</scope>
    <source>
        <strain evidence="2">NML 150081</strain>
    </source>
</reference>
<protein>
    <submittedName>
        <fullName evidence="2">Redox protein</fullName>
    </submittedName>
</protein>
<dbReference type="Pfam" id="PF02566">
    <property type="entry name" value="OsmC"/>
    <property type="match status" value="1"/>
</dbReference>
<feature type="region of interest" description="Disordered" evidence="1">
    <location>
        <begin position="1"/>
        <end position="60"/>
    </location>
</feature>
<dbReference type="Gene3D" id="3.30.300.20">
    <property type="match status" value="1"/>
</dbReference>
<proteinExistence type="predicted"/>
<evidence type="ECO:0000313" key="3">
    <source>
        <dbReference type="Proteomes" id="UP000216300"/>
    </source>
</evidence>
<dbReference type="EMBL" id="NMVJ01000009">
    <property type="protein sequence ID" value="OYN89442.1"/>
    <property type="molecule type" value="Genomic_DNA"/>
</dbReference>
<dbReference type="Proteomes" id="UP000216300">
    <property type="component" value="Unassembled WGS sequence"/>
</dbReference>
<dbReference type="InterPro" id="IPR036102">
    <property type="entry name" value="OsmC/Ohrsf"/>
</dbReference>
<dbReference type="OrthoDB" id="9789573at2"/>
<evidence type="ECO:0000313" key="2">
    <source>
        <dbReference type="EMBL" id="OYN89442.1"/>
    </source>
</evidence>
<feature type="compositionally biased region" description="Low complexity" evidence="1">
    <location>
        <begin position="31"/>
        <end position="41"/>
    </location>
</feature>
<comment type="caution">
    <text evidence="2">The sequence shown here is derived from an EMBL/GenBank/DDBJ whole genome shotgun (WGS) entry which is preliminary data.</text>
</comment>
<dbReference type="InterPro" id="IPR015946">
    <property type="entry name" value="KH_dom-like_a/b"/>
</dbReference>
<dbReference type="InterPro" id="IPR003718">
    <property type="entry name" value="OsmC/Ohr_fam"/>
</dbReference>
<accession>A0A255EJ39</accession>
<organism evidence="2 3">
    <name type="scientific">Parenemella sanctibonifatiensis</name>
    <dbReference type="NCBI Taxonomy" id="2016505"/>
    <lineage>
        <taxon>Bacteria</taxon>
        <taxon>Bacillati</taxon>
        <taxon>Actinomycetota</taxon>
        <taxon>Actinomycetes</taxon>
        <taxon>Propionibacteriales</taxon>
        <taxon>Propionibacteriaceae</taxon>
        <taxon>Parenemella</taxon>
    </lineage>
</organism>
<evidence type="ECO:0000256" key="1">
    <source>
        <dbReference type="SAM" id="MobiDB-lite"/>
    </source>
</evidence>
<dbReference type="SUPFAM" id="SSF82784">
    <property type="entry name" value="OsmC-like"/>
    <property type="match status" value="1"/>
</dbReference>
<dbReference type="AlphaFoldDB" id="A0A255EJ39"/>
<gene>
    <name evidence="2" type="ORF">CGZ91_11150</name>
</gene>
<name>A0A255EJ39_9ACTN</name>
<sequence length="205" mass="21324">MVQQGGCGRLHRRRGLPAGRLRGVRTRGRPRAAAPRAVPDGVRGHHAARQSRRASPGGRRLAAARAGAVVTAAPIATVTGRTSAAAGEYTITARGATVRSDARNSGGPEIHAGELLLAALASCALAVIEGTAAEEGLGLGPVTVEVSSERGEDQPPRYAWFRFEVTVAGVDQTTAEALVQRFRDTCPIYNTVAAVSPAEFDVRVA</sequence>